<comment type="caution">
    <text evidence="1">The sequence shown here is derived from an EMBL/GenBank/DDBJ whole genome shotgun (WGS) entry which is preliminary data.</text>
</comment>
<evidence type="ECO:0000313" key="1">
    <source>
        <dbReference type="EMBL" id="KAL0285046.1"/>
    </source>
</evidence>
<sequence>MLAKQGWRIIKAGLRWKIGDKQHARVLSDPWLSRPHTFLPITPKRMFLQDIHVSDLLDSSKEGWNDELIDFLFFLEDANLMKSIQIGWFPLLDSRVWHYDKRGIFSVKSAYHVALNNLSDASRNGVEHSGRDEQKLVVYLESKSPTQS</sequence>
<protein>
    <submittedName>
        <fullName evidence="1">Uncharacterized protein</fullName>
    </submittedName>
</protein>
<reference evidence="1" key="1">
    <citation type="submission" date="2020-06" db="EMBL/GenBank/DDBJ databases">
        <authorList>
            <person name="Li T."/>
            <person name="Hu X."/>
            <person name="Zhang T."/>
            <person name="Song X."/>
            <person name="Zhang H."/>
            <person name="Dai N."/>
            <person name="Sheng W."/>
            <person name="Hou X."/>
            <person name="Wei L."/>
        </authorList>
    </citation>
    <scope>NUCLEOTIDE SEQUENCE</scope>
    <source>
        <strain evidence="1">G01</strain>
        <tissue evidence="1">Leaf</tissue>
    </source>
</reference>
<gene>
    <name evidence="1" type="ORF">Sangu_2796100</name>
</gene>
<organism evidence="1">
    <name type="scientific">Sesamum angustifolium</name>
    <dbReference type="NCBI Taxonomy" id="2727405"/>
    <lineage>
        <taxon>Eukaryota</taxon>
        <taxon>Viridiplantae</taxon>
        <taxon>Streptophyta</taxon>
        <taxon>Embryophyta</taxon>
        <taxon>Tracheophyta</taxon>
        <taxon>Spermatophyta</taxon>
        <taxon>Magnoliopsida</taxon>
        <taxon>eudicotyledons</taxon>
        <taxon>Gunneridae</taxon>
        <taxon>Pentapetalae</taxon>
        <taxon>asterids</taxon>
        <taxon>lamiids</taxon>
        <taxon>Lamiales</taxon>
        <taxon>Pedaliaceae</taxon>
        <taxon>Sesamum</taxon>
    </lineage>
</organism>
<reference evidence="1" key="2">
    <citation type="journal article" date="2024" name="Plant">
        <title>Genomic evolution and insights into agronomic trait innovations of Sesamum species.</title>
        <authorList>
            <person name="Miao H."/>
            <person name="Wang L."/>
            <person name="Qu L."/>
            <person name="Liu H."/>
            <person name="Sun Y."/>
            <person name="Le M."/>
            <person name="Wang Q."/>
            <person name="Wei S."/>
            <person name="Zheng Y."/>
            <person name="Lin W."/>
            <person name="Duan Y."/>
            <person name="Cao H."/>
            <person name="Xiong S."/>
            <person name="Wang X."/>
            <person name="Wei L."/>
            <person name="Li C."/>
            <person name="Ma Q."/>
            <person name="Ju M."/>
            <person name="Zhao R."/>
            <person name="Li G."/>
            <person name="Mu C."/>
            <person name="Tian Q."/>
            <person name="Mei H."/>
            <person name="Zhang T."/>
            <person name="Gao T."/>
            <person name="Zhang H."/>
        </authorList>
    </citation>
    <scope>NUCLEOTIDE SEQUENCE</scope>
    <source>
        <strain evidence="1">G01</strain>
    </source>
</reference>
<accession>A0AAW2ISH7</accession>
<proteinExistence type="predicted"/>
<name>A0AAW2ISH7_9LAMI</name>
<dbReference type="EMBL" id="JACGWK010001618">
    <property type="protein sequence ID" value="KAL0285046.1"/>
    <property type="molecule type" value="Genomic_DNA"/>
</dbReference>
<dbReference type="AlphaFoldDB" id="A0AAW2ISH7"/>